<evidence type="ECO:0000256" key="1">
    <source>
        <dbReference type="SAM" id="MobiDB-lite"/>
    </source>
</evidence>
<reference evidence="2" key="1">
    <citation type="submission" date="2022-11" db="EMBL/GenBank/DDBJ databases">
        <authorList>
            <person name="Petersen C."/>
        </authorList>
    </citation>
    <scope>NUCLEOTIDE SEQUENCE</scope>
    <source>
        <strain evidence="2">IBT 29864</strain>
    </source>
</reference>
<organism evidence="2 3">
    <name type="scientific">Penicillium cataractarum</name>
    <dbReference type="NCBI Taxonomy" id="2100454"/>
    <lineage>
        <taxon>Eukaryota</taxon>
        <taxon>Fungi</taxon>
        <taxon>Dikarya</taxon>
        <taxon>Ascomycota</taxon>
        <taxon>Pezizomycotina</taxon>
        <taxon>Eurotiomycetes</taxon>
        <taxon>Eurotiomycetidae</taxon>
        <taxon>Eurotiales</taxon>
        <taxon>Aspergillaceae</taxon>
        <taxon>Penicillium</taxon>
    </lineage>
</organism>
<accession>A0A9W9VJE6</accession>
<dbReference type="GeneID" id="81436147"/>
<sequence length="91" mass="10069">MENTKSHSQDSVEIHRLDLEPDPPENIAITDVKHLASYNWIEALTPTIAVPGCPPQCGLGYIAQNAARLPDSPMEPLFRSLCIEQPSFDLN</sequence>
<dbReference type="EMBL" id="JAPZBS010000002">
    <property type="protein sequence ID" value="KAJ5381611.1"/>
    <property type="molecule type" value="Genomic_DNA"/>
</dbReference>
<gene>
    <name evidence="2" type="ORF">N7496_004039</name>
</gene>
<evidence type="ECO:0000313" key="3">
    <source>
        <dbReference type="Proteomes" id="UP001147782"/>
    </source>
</evidence>
<keyword evidence="3" id="KW-1185">Reference proteome</keyword>
<proteinExistence type="predicted"/>
<dbReference type="RefSeq" id="XP_056559182.1">
    <property type="nucleotide sequence ID" value="XM_056696970.1"/>
</dbReference>
<comment type="caution">
    <text evidence="2">The sequence shown here is derived from an EMBL/GenBank/DDBJ whole genome shotgun (WGS) entry which is preliminary data.</text>
</comment>
<dbReference type="AlphaFoldDB" id="A0A9W9VJE6"/>
<dbReference type="Proteomes" id="UP001147782">
    <property type="component" value="Unassembled WGS sequence"/>
</dbReference>
<reference evidence="2" key="2">
    <citation type="journal article" date="2023" name="IMA Fungus">
        <title>Comparative genomic study of the Penicillium genus elucidates a diverse pangenome and 15 lateral gene transfer events.</title>
        <authorList>
            <person name="Petersen C."/>
            <person name="Sorensen T."/>
            <person name="Nielsen M.R."/>
            <person name="Sondergaard T.E."/>
            <person name="Sorensen J.L."/>
            <person name="Fitzpatrick D.A."/>
            <person name="Frisvad J.C."/>
            <person name="Nielsen K.L."/>
        </authorList>
    </citation>
    <scope>NUCLEOTIDE SEQUENCE</scope>
    <source>
        <strain evidence="2">IBT 29864</strain>
    </source>
</reference>
<evidence type="ECO:0000313" key="2">
    <source>
        <dbReference type="EMBL" id="KAJ5381611.1"/>
    </source>
</evidence>
<feature type="region of interest" description="Disordered" evidence="1">
    <location>
        <begin position="1"/>
        <end position="23"/>
    </location>
</feature>
<name>A0A9W9VJE6_9EURO</name>
<feature type="compositionally biased region" description="Basic and acidic residues" evidence="1">
    <location>
        <begin position="1"/>
        <end position="19"/>
    </location>
</feature>
<dbReference type="OrthoDB" id="5393654at2759"/>
<protein>
    <submittedName>
        <fullName evidence="2">Uncharacterized protein</fullName>
    </submittedName>
</protein>